<proteinExistence type="predicted"/>
<dbReference type="InParanoid" id="A0A0P0WLP9"/>
<dbReference type="AlphaFoldDB" id="A0A0P0WLP9"/>
<feature type="region of interest" description="Disordered" evidence="1">
    <location>
        <begin position="45"/>
        <end position="90"/>
    </location>
</feature>
<reference evidence="2 3" key="3">
    <citation type="journal article" date="2013" name="Rice">
        <title>Improvement of the Oryza sativa Nipponbare reference genome using next generation sequence and optical map data.</title>
        <authorList>
            <person name="Kawahara Y."/>
            <person name="de la Bastide M."/>
            <person name="Hamilton J.P."/>
            <person name="Kanamori H."/>
            <person name="McCombie W.R."/>
            <person name="Ouyang S."/>
            <person name="Schwartz D.C."/>
            <person name="Tanaka T."/>
            <person name="Wu J."/>
            <person name="Zhou S."/>
            <person name="Childs K.L."/>
            <person name="Davidson R.M."/>
            <person name="Lin H."/>
            <person name="Quesada-Ocampo L."/>
            <person name="Vaillancourt B."/>
            <person name="Sakai H."/>
            <person name="Lee S.S."/>
            <person name="Kim J."/>
            <person name="Numa H."/>
            <person name="Itoh T."/>
            <person name="Buell C.R."/>
            <person name="Matsumoto T."/>
        </authorList>
    </citation>
    <scope>NUCLEOTIDE SEQUENCE [LARGE SCALE GENOMIC DNA]</scope>
    <source>
        <strain evidence="3">cv. Nipponbare</strain>
    </source>
</reference>
<reference evidence="2 3" key="2">
    <citation type="journal article" date="2013" name="Plant Cell Physiol.">
        <title>Rice Annotation Project Database (RAP-DB): an integrative and interactive database for rice genomics.</title>
        <authorList>
            <person name="Sakai H."/>
            <person name="Lee S.S."/>
            <person name="Tanaka T."/>
            <person name="Numa H."/>
            <person name="Kim J."/>
            <person name="Kawahara Y."/>
            <person name="Wakimoto H."/>
            <person name="Yang C.C."/>
            <person name="Iwamoto M."/>
            <person name="Abe T."/>
            <person name="Yamada Y."/>
            <person name="Muto A."/>
            <person name="Inokuchi H."/>
            <person name="Ikemura T."/>
            <person name="Matsumoto T."/>
            <person name="Sasaki T."/>
            <person name="Itoh T."/>
        </authorList>
    </citation>
    <scope>NUCLEOTIDE SEQUENCE [LARGE SCALE GENOMIC DNA]</scope>
    <source>
        <strain evidence="3">cv. Nipponbare</strain>
    </source>
</reference>
<evidence type="ECO:0000313" key="2">
    <source>
        <dbReference type="EMBL" id="BAS93773.1"/>
    </source>
</evidence>
<accession>A0A0P0WLP9</accession>
<feature type="region of interest" description="Disordered" evidence="1">
    <location>
        <begin position="1"/>
        <end position="21"/>
    </location>
</feature>
<gene>
    <name evidence="2" type="ordered locus">Os05g0381800</name>
    <name evidence="2" type="ORF">OSNPB_050381800</name>
</gene>
<feature type="compositionally biased region" description="Low complexity" evidence="1">
    <location>
        <begin position="1"/>
        <end position="10"/>
    </location>
</feature>
<dbReference type="PaxDb" id="39947-A0A0P0WLP9"/>
<name>A0A0P0WLP9_ORYSJ</name>
<protein>
    <submittedName>
        <fullName evidence="2">Os05g0381800 protein</fullName>
    </submittedName>
</protein>
<reference evidence="3" key="1">
    <citation type="journal article" date="2005" name="Nature">
        <title>The map-based sequence of the rice genome.</title>
        <authorList>
            <consortium name="International rice genome sequencing project (IRGSP)"/>
            <person name="Matsumoto T."/>
            <person name="Wu J."/>
            <person name="Kanamori H."/>
            <person name="Katayose Y."/>
            <person name="Fujisawa M."/>
            <person name="Namiki N."/>
            <person name="Mizuno H."/>
            <person name="Yamamoto K."/>
            <person name="Antonio B.A."/>
            <person name="Baba T."/>
            <person name="Sakata K."/>
            <person name="Nagamura Y."/>
            <person name="Aoki H."/>
            <person name="Arikawa K."/>
            <person name="Arita K."/>
            <person name="Bito T."/>
            <person name="Chiden Y."/>
            <person name="Fujitsuka N."/>
            <person name="Fukunaka R."/>
            <person name="Hamada M."/>
            <person name="Harada C."/>
            <person name="Hayashi A."/>
            <person name="Hijishita S."/>
            <person name="Honda M."/>
            <person name="Hosokawa S."/>
            <person name="Ichikawa Y."/>
            <person name="Idonuma A."/>
            <person name="Iijima M."/>
            <person name="Ikeda M."/>
            <person name="Ikeno M."/>
            <person name="Ito K."/>
            <person name="Ito S."/>
            <person name="Ito T."/>
            <person name="Ito Y."/>
            <person name="Ito Y."/>
            <person name="Iwabuchi A."/>
            <person name="Kamiya K."/>
            <person name="Karasawa W."/>
            <person name="Kurita K."/>
            <person name="Katagiri S."/>
            <person name="Kikuta A."/>
            <person name="Kobayashi H."/>
            <person name="Kobayashi N."/>
            <person name="Machita K."/>
            <person name="Maehara T."/>
            <person name="Masukawa M."/>
            <person name="Mizubayashi T."/>
            <person name="Mukai Y."/>
            <person name="Nagasaki H."/>
            <person name="Nagata Y."/>
            <person name="Naito S."/>
            <person name="Nakashima M."/>
            <person name="Nakama Y."/>
            <person name="Nakamichi Y."/>
            <person name="Nakamura M."/>
            <person name="Meguro A."/>
            <person name="Negishi M."/>
            <person name="Ohta I."/>
            <person name="Ohta T."/>
            <person name="Okamoto M."/>
            <person name="Ono N."/>
            <person name="Saji S."/>
            <person name="Sakaguchi M."/>
            <person name="Sakai K."/>
            <person name="Shibata M."/>
            <person name="Shimokawa T."/>
            <person name="Song J."/>
            <person name="Takazaki Y."/>
            <person name="Terasawa K."/>
            <person name="Tsugane M."/>
            <person name="Tsuji K."/>
            <person name="Ueda S."/>
            <person name="Waki K."/>
            <person name="Yamagata H."/>
            <person name="Yamamoto M."/>
            <person name="Yamamoto S."/>
            <person name="Yamane H."/>
            <person name="Yoshiki S."/>
            <person name="Yoshihara R."/>
            <person name="Yukawa K."/>
            <person name="Zhong H."/>
            <person name="Yano M."/>
            <person name="Yuan Q."/>
            <person name="Ouyang S."/>
            <person name="Liu J."/>
            <person name="Jones K.M."/>
            <person name="Gansberger K."/>
            <person name="Moffat K."/>
            <person name="Hill J."/>
            <person name="Bera J."/>
            <person name="Fadrosh D."/>
            <person name="Jin S."/>
            <person name="Johri S."/>
            <person name="Kim M."/>
            <person name="Overton L."/>
            <person name="Reardon M."/>
            <person name="Tsitrin T."/>
            <person name="Vuong H."/>
            <person name="Weaver B."/>
            <person name="Ciecko A."/>
            <person name="Tallon L."/>
            <person name="Jackson J."/>
            <person name="Pai G."/>
            <person name="Aken S.V."/>
            <person name="Utterback T."/>
            <person name="Reidmuller S."/>
            <person name="Feldblyum T."/>
            <person name="Hsiao J."/>
            <person name="Zismann V."/>
            <person name="Iobst S."/>
            <person name="de Vazeille A.R."/>
            <person name="Buell C.R."/>
            <person name="Ying K."/>
            <person name="Li Y."/>
            <person name="Lu T."/>
            <person name="Huang Y."/>
            <person name="Zhao Q."/>
            <person name="Feng Q."/>
            <person name="Zhang L."/>
            <person name="Zhu J."/>
            <person name="Weng Q."/>
            <person name="Mu J."/>
            <person name="Lu Y."/>
            <person name="Fan D."/>
            <person name="Liu Y."/>
            <person name="Guan J."/>
            <person name="Zhang Y."/>
            <person name="Yu S."/>
            <person name="Liu X."/>
            <person name="Zhang Y."/>
            <person name="Hong G."/>
            <person name="Han B."/>
            <person name="Choisne N."/>
            <person name="Demange N."/>
            <person name="Orjeda G."/>
            <person name="Samain S."/>
            <person name="Cattolico L."/>
            <person name="Pelletier E."/>
            <person name="Couloux A."/>
            <person name="Segurens B."/>
            <person name="Wincker P."/>
            <person name="D'Hont A."/>
            <person name="Scarpelli C."/>
            <person name="Weissenbach J."/>
            <person name="Salanoubat M."/>
            <person name="Quetier F."/>
            <person name="Yu Y."/>
            <person name="Kim H.R."/>
            <person name="Rambo T."/>
            <person name="Currie J."/>
            <person name="Collura K."/>
            <person name="Luo M."/>
            <person name="Yang T."/>
            <person name="Ammiraju J.S.S."/>
            <person name="Engler F."/>
            <person name="Soderlund C."/>
            <person name="Wing R.A."/>
            <person name="Palmer L.E."/>
            <person name="de la Bastide M."/>
            <person name="Spiegel L."/>
            <person name="Nascimento L."/>
            <person name="Zutavern T."/>
            <person name="O'Shaughnessy A."/>
            <person name="Dike S."/>
            <person name="Dedhia N."/>
            <person name="Preston R."/>
            <person name="Balija V."/>
            <person name="McCombie W.R."/>
            <person name="Chow T."/>
            <person name="Chen H."/>
            <person name="Chung M."/>
            <person name="Chen C."/>
            <person name="Shaw J."/>
            <person name="Wu H."/>
            <person name="Hsiao K."/>
            <person name="Chao Y."/>
            <person name="Chu M."/>
            <person name="Cheng C."/>
            <person name="Hour A."/>
            <person name="Lee P."/>
            <person name="Lin S."/>
            <person name="Lin Y."/>
            <person name="Liou J."/>
            <person name="Liu S."/>
            <person name="Hsing Y."/>
            <person name="Raghuvanshi S."/>
            <person name="Mohanty A."/>
            <person name="Bharti A.K."/>
            <person name="Gaur A."/>
            <person name="Gupta V."/>
            <person name="Kumar D."/>
            <person name="Ravi V."/>
            <person name="Vij S."/>
            <person name="Kapur A."/>
            <person name="Khurana P."/>
            <person name="Khurana P."/>
            <person name="Khurana J.P."/>
            <person name="Tyagi A.K."/>
            <person name="Gaikwad K."/>
            <person name="Singh A."/>
            <person name="Dalal V."/>
            <person name="Srivastava S."/>
            <person name="Dixit A."/>
            <person name="Pal A.K."/>
            <person name="Ghazi I.A."/>
            <person name="Yadav M."/>
            <person name="Pandit A."/>
            <person name="Bhargava A."/>
            <person name="Sureshbabu K."/>
            <person name="Batra K."/>
            <person name="Sharma T.R."/>
            <person name="Mohapatra T."/>
            <person name="Singh N.K."/>
            <person name="Messing J."/>
            <person name="Nelson A.B."/>
            <person name="Fuks G."/>
            <person name="Kavchok S."/>
            <person name="Keizer G."/>
            <person name="Linton E."/>
            <person name="Llaca V."/>
            <person name="Song R."/>
            <person name="Tanyolac B."/>
            <person name="Young S."/>
            <person name="Ho-Il K."/>
            <person name="Hahn J.H."/>
            <person name="Sangsakoo G."/>
            <person name="Vanavichit A."/>
            <person name="de Mattos Luiz.A.T."/>
            <person name="Zimmer P.D."/>
            <person name="Malone G."/>
            <person name="Dellagostin O."/>
            <person name="de Oliveira A.C."/>
            <person name="Bevan M."/>
            <person name="Bancroft I."/>
            <person name="Minx P."/>
            <person name="Cordum H."/>
            <person name="Wilson R."/>
            <person name="Cheng Z."/>
            <person name="Jin W."/>
            <person name="Jiang J."/>
            <person name="Leong S.A."/>
            <person name="Iwama H."/>
            <person name="Gojobori T."/>
            <person name="Itoh T."/>
            <person name="Niimura Y."/>
            <person name="Fujii Y."/>
            <person name="Habara T."/>
            <person name="Sakai H."/>
            <person name="Sato Y."/>
            <person name="Wilson G."/>
            <person name="Kumar K."/>
            <person name="McCouch S."/>
            <person name="Juretic N."/>
            <person name="Hoen D."/>
            <person name="Wright S."/>
            <person name="Bruskiewich R."/>
            <person name="Bureau T."/>
            <person name="Miyao A."/>
            <person name="Hirochika H."/>
            <person name="Nishikawa T."/>
            <person name="Kadowaki K."/>
            <person name="Sugiura M."/>
            <person name="Burr B."/>
            <person name="Sasaki T."/>
        </authorList>
    </citation>
    <scope>NUCLEOTIDE SEQUENCE [LARGE SCALE GENOMIC DNA]</scope>
    <source>
        <strain evidence="3">cv. Nipponbare</strain>
    </source>
</reference>
<feature type="compositionally biased region" description="Basic and acidic residues" evidence="1">
    <location>
        <begin position="50"/>
        <end position="60"/>
    </location>
</feature>
<dbReference type="EMBL" id="AP014961">
    <property type="protein sequence ID" value="BAS93773.1"/>
    <property type="molecule type" value="Genomic_DNA"/>
</dbReference>
<evidence type="ECO:0000256" key="1">
    <source>
        <dbReference type="SAM" id="MobiDB-lite"/>
    </source>
</evidence>
<organism evidence="2 3">
    <name type="scientific">Oryza sativa subsp. japonica</name>
    <name type="common">Rice</name>
    <dbReference type="NCBI Taxonomy" id="39947"/>
    <lineage>
        <taxon>Eukaryota</taxon>
        <taxon>Viridiplantae</taxon>
        <taxon>Streptophyta</taxon>
        <taxon>Embryophyta</taxon>
        <taxon>Tracheophyta</taxon>
        <taxon>Spermatophyta</taxon>
        <taxon>Magnoliopsida</taxon>
        <taxon>Liliopsida</taxon>
        <taxon>Poales</taxon>
        <taxon>Poaceae</taxon>
        <taxon>BOP clade</taxon>
        <taxon>Oryzoideae</taxon>
        <taxon>Oryzeae</taxon>
        <taxon>Oryzinae</taxon>
        <taxon>Oryza</taxon>
        <taxon>Oryza sativa</taxon>
    </lineage>
</organism>
<sequence>MRRRSTVTMGGRTGTGQGTWRGREIRRLRRRTREFGAAAAVVGEEVSAVEDERRGGRQHGDNTAVRAPSLTGRLLMRSSPSSSFSSSPSP</sequence>
<dbReference type="Proteomes" id="UP000059680">
    <property type="component" value="Chromosome 5"/>
</dbReference>
<feature type="compositionally biased region" description="Low complexity" evidence="1">
    <location>
        <begin position="78"/>
        <end position="90"/>
    </location>
</feature>
<evidence type="ECO:0000313" key="3">
    <source>
        <dbReference type="Proteomes" id="UP000059680"/>
    </source>
</evidence>
<keyword evidence="3" id="KW-1185">Reference proteome</keyword>